<keyword evidence="3" id="KW-1185">Reference proteome</keyword>
<dbReference type="AlphaFoldDB" id="A0AAD7HRD8"/>
<dbReference type="Proteomes" id="UP001215598">
    <property type="component" value="Unassembled WGS sequence"/>
</dbReference>
<name>A0AAD7HRD8_9AGAR</name>
<sequence>MPQSKCQMADVLSSSTQLPPHFMLSLQVNGSSVFSVFWHSGLRTTLSLALFNCLHISESTRQLVTSVVPGYGQHSVLMECEVNPHALYNVIVGSEWAGHLHDFVLNLGFRLDANFDTWSFLSDDRHPLGFTPPISPPSLISQSALPVAQVQSGGPSTDGSPHAQVPSSGSSTDGVPHVLSLLLSASEDRLPDTSMAFVFACLGLPVTTRVRFHLQLSARRRQVIQESSDQLVIHDMFNHIKDLPKGTLSVLAQSHGINTTKARSKEQLQISIVHHVSIGRCTSREGYSSYLGCSAIEPNPNLTVIVRPLTDEEAVEFGKPFNNNAVGKILECSVESERRHWNTSEGLVKVRPSKKQAQSSALAMTSSTRCLSSIQRSTIVALSACREGGPGMSATVTPTPRIVGSVECDMRSCWLDSRNWGTQTKERKGGRSEIAIGTTT</sequence>
<evidence type="ECO:0000313" key="3">
    <source>
        <dbReference type="Proteomes" id="UP001215598"/>
    </source>
</evidence>
<protein>
    <submittedName>
        <fullName evidence="2">Uncharacterized protein</fullName>
    </submittedName>
</protein>
<proteinExistence type="predicted"/>
<organism evidence="2 3">
    <name type="scientific">Mycena metata</name>
    <dbReference type="NCBI Taxonomy" id="1033252"/>
    <lineage>
        <taxon>Eukaryota</taxon>
        <taxon>Fungi</taxon>
        <taxon>Dikarya</taxon>
        <taxon>Basidiomycota</taxon>
        <taxon>Agaricomycotina</taxon>
        <taxon>Agaricomycetes</taxon>
        <taxon>Agaricomycetidae</taxon>
        <taxon>Agaricales</taxon>
        <taxon>Marasmiineae</taxon>
        <taxon>Mycenaceae</taxon>
        <taxon>Mycena</taxon>
    </lineage>
</organism>
<reference evidence="2" key="1">
    <citation type="submission" date="2023-03" db="EMBL/GenBank/DDBJ databases">
        <title>Massive genome expansion in bonnet fungi (Mycena s.s.) driven by repeated elements and novel gene families across ecological guilds.</title>
        <authorList>
            <consortium name="Lawrence Berkeley National Laboratory"/>
            <person name="Harder C.B."/>
            <person name="Miyauchi S."/>
            <person name="Viragh M."/>
            <person name="Kuo A."/>
            <person name="Thoen E."/>
            <person name="Andreopoulos B."/>
            <person name="Lu D."/>
            <person name="Skrede I."/>
            <person name="Drula E."/>
            <person name="Henrissat B."/>
            <person name="Morin E."/>
            <person name="Kohler A."/>
            <person name="Barry K."/>
            <person name="LaButti K."/>
            <person name="Morin E."/>
            <person name="Salamov A."/>
            <person name="Lipzen A."/>
            <person name="Mereny Z."/>
            <person name="Hegedus B."/>
            <person name="Baldrian P."/>
            <person name="Stursova M."/>
            <person name="Weitz H."/>
            <person name="Taylor A."/>
            <person name="Grigoriev I.V."/>
            <person name="Nagy L.G."/>
            <person name="Martin F."/>
            <person name="Kauserud H."/>
        </authorList>
    </citation>
    <scope>NUCLEOTIDE SEQUENCE</scope>
    <source>
        <strain evidence="2">CBHHK182m</strain>
    </source>
</reference>
<dbReference type="EMBL" id="JARKIB010000192">
    <property type="protein sequence ID" value="KAJ7725718.1"/>
    <property type="molecule type" value="Genomic_DNA"/>
</dbReference>
<gene>
    <name evidence="2" type="ORF">B0H16DRAFT_1781750</name>
</gene>
<comment type="caution">
    <text evidence="2">The sequence shown here is derived from an EMBL/GenBank/DDBJ whole genome shotgun (WGS) entry which is preliminary data.</text>
</comment>
<feature type="region of interest" description="Disordered" evidence="1">
    <location>
        <begin position="149"/>
        <end position="173"/>
    </location>
</feature>
<accession>A0AAD7HRD8</accession>
<evidence type="ECO:0000256" key="1">
    <source>
        <dbReference type="SAM" id="MobiDB-lite"/>
    </source>
</evidence>
<evidence type="ECO:0000313" key="2">
    <source>
        <dbReference type="EMBL" id="KAJ7725718.1"/>
    </source>
</evidence>